<dbReference type="InterPro" id="IPR010982">
    <property type="entry name" value="Lambda_DNA-bd_dom_sf"/>
</dbReference>
<evidence type="ECO:0000259" key="1">
    <source>
        <dbReference type="PROSITE" id="PS50943"/>
    </source>
</evidence>
<evidence type="ECO:0000313" key="2">
    <source>
        <dbReference type="EMBL" id="MCF2498102.1"/>
    </source>
</evidence>
<dbReference type="PROSITE" id="PS50943">
    <property type="entry name" value="HTH_CROC1"/>
    <property type="match status" value="1"/>
</dbReference>
<dbReference type="CDD" id="cd00093">
    <property type="entry name" value="HTH_XRE"/>
    <property type="match status" value="1"/>
</dbReference>
<dbReference type="Gene3D" id="1.10.260.40">
    <property type="entry name" value="lambda repressor-like DNA-binding domains"/>
    <property type="match status" value="1"/>
</dbReference>
<gene>
    <name evidence="2" type="ORF">L0661_07275</name>
</gene>
<dbReference type="Proteomes" id="UP001139411">
    <property type="component" value="Unassembled WGS sequence"/>
</dbReference>
<comment type="caution">
    <text evidence="2">The sequence shown here is derived from an EMBL/GenBank/DDBJ whole genome shotgun (WGS) entry which is preliminary data.</text>
</comment>
<dbReference type="Pfam" id="PF01381">
    <property type="entry name" value="HTH_3"/>
    <property type="match status" value="1"/>
</dbReference>
<feature type="domain" description="HTH cro/C1-type" evidence="1">
    <location>
        <begin position="41"/>
        <end position="95"/>
    </location>
</feature>
<dbReference type="GO" id="GO:0003677">
    <property type="term" value="F:DNA binding"/>
    <property type="evidence" value="ECO:0007669"/>
    <property type="project" value="InterPro"/>
</dbReference>
<dbReference type="SUPFAM" id="SSF47413">
    <property type="entry name" value="lambda repressor-like DNA-binding domains"/>
    <property type="match status" value="1"/>
</dbReference>
<accession>A0A9X1QCT4</accession>
<dbReference type="InterPro" id="IPR001387">
    <property type="entry name" value="Cro/C1-type_HTH"/>
</dbReference>
<dbReference type="EMBL" id="JAKFFV010000004">
    <property type="protein sequence ID" value="MCF2498102.1"/>
    <property type="molecule type" value="Genomic_DNA"/>
</dbReference>
<evidence type="ECO:0000313" key="3">
    <source>
        <dbReference type="Proteomes" id="UP001139411"/>
    </source>
</evidence>
<dbReference type="SMART" id="SM00530">
    <property type="entry name" value="HTH_XRE"/>
    <property type="match status" value="1"/>
</dbReference>
<proteinExistence type="predicted"/>
<name>A0A9X1QCT4_9BACT</name>
<protein>
    <submittedName>
        <fullName evidence="2">Helix-turn-helix transcriptional regulator</fullName>
    </submittedName>
</protein>
<dbReference type="AlphaFoldDB" id="A0A9X1QCT4"/>
<dbReference type="RefSeq" id="WP_235177301.1">
    <property type="nucleotide sequence ID" value="NZ_JAKFFV010000004.1"/>
</dbReference>
<organism evidence="2 3">
    <name type="scientific">Dyadobacter chenhuakuii</name>
    <dbReference type="NCBI Taxonomy" id="2909339"/>
    <lineage>
        <taxon>Bacteria</taxon>
        <taxon>Pseudomonadati</taxon>
        <taxon>Bacteroidota</taxon>
        <taxon>Cytophagia</taxon>
        <taxon>Cytophagales</taxon>
        <taxon>Spirosomataceae</taxon>
        <taxon>Dyadobacter</taxon>
    </lineage>
</organism>
<sequence>MEKIREKLKNAKQDITWLPEAKARQENHAWLRISFAIGVSVLSALRERKMTQKDLAENLKCSPQYVNKIVKGSENLTLETICKLEKALSIKLIETPSLPLMS</sequence>
<reference evidence="2" key="1">
    <citation type="submission" date="2022-01" db="EMBL/GenBank/DDBJ databases">
        <title>Novel species in genus Dyadobacter.</title>
        <authorList>
            <person name="Ma C."/>
        </authorList>
    </citation>
    <scope>NUCLEOTIDE SEQUENCE</scope>
    <source>
        <strain evidence="2">CY357</strain>
    </source>
</reference>